<evidence type="ECO:0000256" key="8">
    <source>
        <dbReference type="SAM" id="Phobius"/>
    </source>
</evidence>
<feature type="transmembrane region" description="Helical" evidence="8">
    <location>
        <begin position="113"/>
        <end position="135"/>
    </location>
</feature>
<keyword evidence="7 8" id="KW-0472">Membrane</keyword>
<dbReference type="NCBIfam" id="TIGR00912">
    <property type="entry name" value="2A0309"/>
    <property type="match status" value="1"/>
</dbReference>
<dbReference type="AlphaFoldDB" id="A0A1A6B1M7"/>
<feature type="transmembrane region" description="Helical" evidence="8">
    <location>
        <begin position="334"/>
        <end position="358"/>
    </location>
</feature>
<keyword evidence="4" id="KW-0309">Germination</keyword>
<evidence type="ECO:0000256" key="5">
    <source>
        <dbReference type="ARBA" id="ARBA00022692"/>
    </source>
</evidence>
<dbReference type="EMBL" id="LROS01000006">
    <property type="protein sequence ID" value="OBR96197.1"/>
    <property type="molecule type" value="Genomic_DNA"/>
</dbReference>
<feature type="transmembrane region" description="Helical" evidence="8">
    <location>
        <begin position="183"/>
        <end position="206"/>
    </location>
</feature>
<keyword evidence="5 8" id="KW-0812">Transmembrane</keyword>
<dbReference type="PATRIC" id="fig|1353534.3.peg.655"/>
<evidence type="ECO:0000313" key="9">
    <source>
        <dbReference type="EMBL" id="OBR96197.1"/>
    </source>
</evidence>
<keyword evidence="6 8" id="KW-1133">Transmembrane helix</keyword>
<evidence type="ECO:0000313" key="10">
    <source>
        <dbReference type="Proteomes" id="UP000093954"/>
    </source>
</evidence>
<comment type="similarity">
    <text evidence="2">Belongs to the amino acid-polyamine-organocation (APC) superfamily. Spore germination protein (SGP) (TC 2.A.3.9) family.</text>
</comment>
<evidence type="ECO:0000256" key="3">
    <source>
        <dbReference type="ARBA" id="ARBA00022448"/>
    </source>
</evidence>
<comment type="caution">
    <text evidence="9">The sequence shown here is derived from an EMBL/GenBank/DDBJ whole genome shotgun (WGS) entry which is preliminary data.</text>
</comment>
<evidence type="ECO:0000256" key="1">
    <source>
        <dbReference type="ARBA" id="ARBA00004141"/>
    </source>
</evidence>
<evidence type="ECO:0000256" key="6">
    <source>
        <dbReference type="ARBA" id="ARBA00022989"/>
    </source>
</evidence>
<feature type="transmembrane region" description="Helical" evidence="8">
    <location>
        <begin position="218"/>
        <end position="241"/>
    </location>
</feature>
<feature type="transmembrane region" description="Helical" evidence="8">
    <location>
        <begin position="269"/>
        <end position="290"/>
    </location>
</feature>
<dbReference type="GO" id="GO:0009847">
    <property type="term" value="P:spore germination"/>
    <property type="evidence" value="ECO:0007669"/>
    <property type="project" value="InterPro"/>
</dbReference>
<sequence length="362" mass="40311">MHRKEVITTNQFIWMLFCIITSFTGLHVIRLLIFQARRDACLSVILAWVLDVLLAVVYAYMGIRFPGQNMVQYSMTILGKRLGKIIGILFPVFFLLVSSALQRGLSIILNTAFFPKTPVEIILISSYLVVGYAVLKGIEVLGRVCEILGPFYLFSCIVLFLFFTPDVRIDRLKPQLEAGLYPALTGTPLILSFIGICIIMGMYIPICNHPENGFIAKFTAVSLGTFVILSLVISAIGIFSYPQARNMINVSLELTRFVHLGDFFERVEAIWLMIIIGAAITASASMIWAFSVGISQIVGLNAYKSLVLPSILLSFVIGITSFKNSLDLVTFSLYSYPLMATFVETGLEMFLFFAALILKKRG</sequence>
<name>A0A1A6B1M7_9CLOT</name>
<feature type="transmembrane region" description="Helical" evidence="8">
    <location>
        <begin position="82"/>
        <end position="101"/>
    </location>
</feature>
<dbReference type="Pfam" id="PF03845">
    <property type="entry name" value="Spore_permease"/>
    <property type="match status" value="1"/>
</dbReference>
<dbReference type="RefSeq" id="WP_065077041.1">
    <property type="nucleotide sequence ID" value="NZ_LROS01000006.1"/>
</dbReference>
<organism evidence="9 10">
    <name type="scientific">Clostridium ragsdalei P11</name>
    <dbReference type="NCBI Taxonomy" id="1353534"/>
    <lineage>
        <taxon>Bacteria</taxon>
        <taxon>Bacillati</taxon>
        <taxon>Bacillota</taxon>
        <taxon>Clostridia</taxon>
        <taxon>Eubacteriales</taxon>
        <taxon>Clostridiaceae</taxon>
        <taxon>Clostridium</taxon>
    </lineage>
</organism>
<accession>A0A1A6B1M7</accession>
<dbReference type="Proteomes" id="UP000093954">
    <property type="component" value="Unassembled WGS sequence"/>
</dbReference>
<dbReference type="PANTHER" id="PTHR34975">
    <property type="entry name" value="SPORE GERMINATION PROTEIN A2"/>
    <property type="match status" value="1"/>
</dbReference>
<dbReference type="PANTHER" id="PTHR34975:SF2">
    <property type="entry name" value="SPORE GERMINATION PROTEIN A2"/>
    <property type="match status" value="1"/>
</dbReference>
<feature type="transmembrane region" description="Helical" evidence="8">
    <location>
        <begin position="40"/>
        <end position="61"/>
    </location>
</feature>
<evidence type="ECO:0000256" key="7">
    <source>
        <dbReference type="ARBA" id="ARBA00023136"/>
    </source>
</evidence>
<evidence type="ECO:0000256" key="2">
    <source>
        <dbReference type="ARBA" id="ARBA00007998"/>
    </source>
</evidence>
<dbReference type="InterPro" id="IPR004761">
    <property type="entry name" value="Spore_GerAB"/>
</dbReference>
<dbReference type="GO" id="GO:0016020">
    <property type="term" value="C:membrane"/>
    <property type="evidence" value="ECO:0007669"/>
    <property type="project" value="UniProtKB-SubCell"/>
</dbReference>
<feature type="transmembrane region" description="Helical" evidence="8">
    <location>
        <begin position="302"/>
        <end position="322"/>
    </location>
</feature>
<keyword evidence="3" id="KW-0813">Transport</keyword>
<protein>
    <submittedName>
        <fullName evidence="9">Spore germination protein YndE</fullName>
    </submittedName>
</protein>
<feature type="transmembrane region" description="Helical" evidence="8">
    <location>
        <begin position="147"/>
        <end position="163"/>
    </location>
</feature>
<keyword evidence="10" id="KW-1185">Reference proteome</keyword>
<gene>
    <name evidence="9" type="primary">yndE_2</name>
    <name evidence="9" type="ORF">CLRAG_06480</name>
</gene>
<evidence type="ECO:0000256" key="4">
    <source>
        <dbReference type="ARBA" id="ARBA00022544"/>
    </source>
</evidence>
<feature type="transmembrane region" description="Helical" evidence="8">
    <location>
        <begin position="12"/>
        <end position="34"/>
    </location>
</feature>
<proteinExistence type="inferred from homology"/>
<reference evidence="9 10" key="1">
    <citation type="journal article" date="2012" name="Front. Microbiol.">
        <title>Draft Genome Sequence of the Virulent Strain 01-B526 of the Fish Pathogen Aeromonas salmonicida.</title>
        <authorList>
            <person name="Charette S.J."/>
            <person name="Brochu F."/>
            <person name="Boyle B."/>
            <person name="Filion G."/>
            <person name="Tanaka K.H."/>
            <person name="Derome N."/>
        </authorList>
    </citation>
    <scope>NUCLEOTIDE SEQUENCE [LARGE SCALE GENOMIC DNA]</scope>
    <source>
        <strain evidence="9 10">P11</strain>
    </source>
</reference>
<comment type="subcellular location">
    <subcellularLocation>
        <location evidence="1">Membrane</location>
        <topology evidence="1">Multi-pass membrane protein</topology>
    </subcellularLocation>
</comment>